<organism evidence="1 2">
    <name type="scientific">Paramecium octaurelia</name>
    <dbReference type="NCBI Taxonomy" id="43137"/>
    <lineage>
        <taxon>Eukaryota</taxon>
        <taxon>Sar</taxon>
        <taxon>Alveolata</taxon>
        <taxon>Ciliophora</taxon>
        <taxon>Intramacronucleata</taxon>
        <taxon>Oligohymenophorea</taxon>
        <taxon>Peniculida</taxon>
        <taxon>Parameciidae</taxon>
        <taxon>Paramecium</taxon>
    </lineage>
</organism>
<gene>
    <name evidence="1" type="ORF">POCTA_138.1.T0710026</name>
</gene>
<dbReference type="EMBL" id="CAJJDP010000070">
    <property type="protein sequence ID" value="CAD8178375.1"/>
    <property type="molecule type" value="Genomic_DNA"/>
</dbReference>
<proteinExistence type="predicted"/>
<protein>
    <submittedName>
        <fullName evidence="1">Uncharacterized protein</fullName>
    </submittedName>
</protein>
<accession>A0A8S1VQM8</accession>
<evidence type="ECO:0000313" key="2">
    <source>
        <dbReference type="Proteomes" id="UP000683925"/>
    </source>
</evidence>
<dbReference type="Proteomes" id="UP000683925">
    <property type="component" value="Unassembled WGS sequence"/>
</dbReference>
<keyword evidence="2" id="KW-1185">Reference proteome</keyword>
<name>A0A8S1VQM8_PAROT</name>
<reference evidence="1" key="1">
    <citation type="submission" date="2021-01" db="EMBL/GenBank/DDBJ databases">
        <authorList>
            <consortium name="Genoscope - CEA"/>
            <person name="William W."/>
        </authorList>
    </citation>
    <scope>NUCLEOTIDE SEQUENCE</scope>
</reference>
<sequence>MTQEFGIMFFYIDNNLITLMHLIMRKIVKLQKPVQTQDRSQYISISIAEEKKSQSQLNRVNIT</sequence>
<dbReference type="AlphaFoldDB" id="A0A8S1VQM8"/>
<evidence type="ECO:0000313" key="1">
    <source>
        <dbReference type="EMBL" id="CAD8178375.1"/>
    </source>
</evidence>
<comment type="caution">
    <text evidence="1">The sequence shown here is derived from an EMBL/GenBank/DDBJ whole genome shotgun (WGS) entry which is preliminary data.</text>
</comment>